<dbReference type="InterPro" id="IPR011009">
    <property type="entry name" value="Kinase-like_dom_sf"/>
</dbReference>
<dbReference type="EMBL" id="KK101566">
    <property type="protein sequence ID" value="KIZ00405.1"/>
    <property type="molecule type" value="Genomic_DNA"/>
</dbReference>
<evidence type="ECO:0000313" key="5">
    <source>
        <dbReference type="Proteomes" id="UP000054498"/>
    </source>
</evidence>
<dbReference type="RefSeq" id="XP_013899424.1">
    <property type="nucleotide sequence ID" value="XM_014043970.1"/>
</dbReference>
<dbReference type="GO" id="GO:0005524">
    <property type="term" value="F:ATP binding"/>
    <property type="evidence" value="ECO:0007669"/>
    <property type="project" value="InterPro"/>
</dbReference>
<feature type="compositionally biased region" description="Basic and acidic residues" evidence="1">
    <location>
        <begin position="544"/>
        <end position="563"/>
    </location>
</feature>
<proteinExistence type="predicted"/>
<feature type="region of interest" description="Disordered" evidence="1">
    <location>
        <begin position="657"/>
        <end position="682"/>
    </location>
</feature>
<dbReference type="InterPro" id="IPR044650">
    <property type="entry name" value="SRFR1-like"/>
</dbReference>
<sequence>MLLEEGHAFDAANRPIPLGSDEKKEAVAKAATAWELYRVIGKDSWVVVPLASLSSPGQPLEGTRLTLVRVPGQPDAAEFSIRTPVTPPRWKAFDAELEAAWERLVGAMAEGDQVAAARGILQFAYYWYNFMPLARGTAAVGYTTVLALFWAAGIPVTAHIPKDYQVDWEAILSQHPDAFIERLARWFLPDTVREALGGPPSSGGGGGGSSGASPPARTSSGGGSQAASPRGDGGGGGGGRPMFAGPRELPQAALEAEVKIHRRMSPPAVPALRDVIHDAETGQVHLVFDYAGPPILDAVDPGVTPEAAARNGALAADATLSLLTALYELHGAGYCYTDMKPQQMLWDASREAEEFRAKLADFGAVTKIGSGVMPACTFAYMAPEGHAILARGISCDGISSPDGIPSVLGPAYDAWGAVLTICTIALGGVNPFLPPWYAAGVGPEPYPSIAACPWNPYNAKMVLEDPTAYERAFGWELLDLDLQEFIRFGLDPNPKERPTIEQLACTAWGRRCFQMMYPSAADADDGACVGDAAADGACVGGDEGISRDEAPSDLREASHEERPAVPPMTTQQQGDAEHDGSVMRAAPPLVAAEGAEPRASMRGSTSNAQQPAARQIELLQAEAAVGERALAGSSQPAARSSATAAAAVLPPADELEAVRSERANNDALRQLADERREDRDRAERLDQRMDEMIEQLKALTALVAKMQADSAAASSKHPLGGRLLSGDGSSCTASDVRTPSGSAGAGPARMSRGGGSRRSGGGSRRSLHSSISSCSGSAEGACKSTGKNAGARVLNQMWGDVKAAGGRSRAARVAVSAKRASGGSSKGAEAKPQVAYGTDWYTQTREAARPKRTVREEIEYRRAANRAANNGRERKDLYTDNWDGSEYKGSSFNILVAGDEGSSGGGCSRQLAAAGAAVAKAGAVAARCSSGLGTLLAALFVLTPVAGLVFAKLTYGTLWG</sequence>
<keyword evidence="2" id="KW-1133">Transmembrane helix</keyword>
<dbReference type="PROSITE" id="PS50011">
    <property type="entry name" value="PROTEIN_KINASE_DOM"/>
    <property type="match status" value="1"/>
</dbReference>
<keyword evidence="2" id="KW-0812">Transmembrane</keyword>
<feature type="region of interest" description="Disordered" evidence="1">
    <location>
        <begin position="195"/>
        <end position="246"/>
    </location>
</feature>
<organism evidence="4 5">
    <name type="scientific">Monoraphidium neglectum</name>
    <dbReference type="NCBI Taxonomy" id="145388"/>
    <lineage>
        <taxon>Eukaryota</taxon>
        <taxon>Viridiplantae</taxon>
        <taxon>Chlorophyta</taxon>
        <taxon>core chlorophytes</taxon>
        <taxon>Chlorophyceae</taxon>
        <taxon>CS clade</taxon>
        <taxon>Sphaeropleales</taxon>
        <taxon>Selenastraceae</taxon>
        <taxon>Monoraphidium</taxon>
    </lineage>
</organism>
<keyword evidence="5" id="KW-1185">Reference proteome</keyword>
<dbReference type="GO" id="GO:0004672">
    <property type="term" value="F:protein kinase activity"/>
    <property type="evidence" value="ECO:0007669"/>
    <property type="project" value="InterPro"/>
</dbReference>
<dbReference type="SMART" id="SM00220">
    <property type="entry name" value="S_TKc"/>
    <property type="match status" value="1"/>
</dbReference>
<dbReference type="GeneID" id="25740435"/>
<feature type="compositionally biased region" description="Gly residues" evidence="1">
    <location>
        <begin position="231"/>
        <end position="240"/>
    </location>
</feature>
<dbReference type="GO" id="GO:0045892">
    <property type="term" value="P:negative regulation of DNA-templated transcription"/>
    <property type="evidence" value="ECO:0007669"/>
    <property type="project" value="InterPro"/>
</dbReference>
<feature type="compositionally biased region" description="Polar residues" evidence="1">
    <location>
        <begin position="602"/>
        <end position="612"/>
    </location>
</feature>
<dbReference type="Gene3D" id="1.10.510.10">
    <property type="entry name" value="Transferase(Phosphotransferase) domain 1"/>
    <property type="match status" value="1"/>
</dbReference>
<dbReference type="AlphaFoldDB" id="A0A0D2MAV5"/>
<dbReference type="Proteomes" id="UP000054498">
    <property type="component" value="Unassembled WGS sequence"/>
</dbReference>
<feature type="compositionally biased region" description="Low complexity" evidence="1">
    <location>
        <begin position="740"/>
        <end position="751"/>
    </location>
</feature>
<dbReference type="Pfam" id="PF00069">
    <property type="entry name" value="Pkinase"/>
    <property type="match status" value="1"/>
</dbReference>
<feature type="domain" description="Protein kinase" evidence="3">
    <location>
        <begin position="199"/>
        <end position="509"/>
    </location>
</feature>
<protein>
    <recommendedName>
        <fullName evidence="3">Protein kinase domain-containing protein</fullName>
    </recommendedName>
</protein>
<accession>A0A0D2MAV5</accession>
<feature type="compositionally biased region" description="Basic and acidic residues" evidence="1">
    <location>
        <begin position="671"/>
        <end position="682"/>
    </location>
</feature>
<evidence type="ECO:0000256" key="2">
    <source>
        <dbReference type="SAM" id="Phobius"/>
    </source>
</evidence>
<evidence type="ECO:0000259" key="3">
    <source>
        <dbReference type="PROSITE" id="PS50011"/>
    </source>
</evidence>
<feature type="region of interest" description="Disordered" evidence="1">
    <location>
        <begin position="540"/>
        <end position="579"/>
    </location>
</feature>
<gene>
    <name evidence="4" type="ORF">MNEG_7559</name>
</gene>
<keyword evidence="2" id="KW-0472">Membrane</keyword>
<name>A0A0D2MAV5_9CHLO</name>
<feature type="region of interest" description="Disordered" evidence="1">
    <location>
        <begin position="593"/>
        <end position="613"/>
    </location>
</feature>
<dbReference type="KEGG" id="mng:MNEG_7559"/>
<feature type="compositionally biased region" description="Gly residues" evidence="1">
    <location>
        <begin position="200"/>
        <end position="210"/>
    </location>
</feature>
<feature type="compositionally biased region" description="Gly residues" evidence="1">
    <location>
        <begin position="752"/>
        <end position="763"/>
    </location>
</feature>
<dbReference type="PANTHER" id="PTHR44749">
    <property type="entry name" value="SUPPRESSOR OF RPS4-RLD 1"/>
    <property type="match status" value="1"/>
</dbReference>
<dbReference type="InterPro" id="IPR000719">
    <property type="entry name" value="Prot_kinase_dom"/>
</dbReference>
<evidence type="ECO:0000313" key="4">
    <source>
        <dbReference type="EMBL" id="KIZ00405.1"/>
    </source>
</evidence>
<evidence type="ECO:0000256" key="1">
    <source>
        <dbReference type="SAM" id="MobiDB-lite"/>
    </source>
</evidence>
<feature type="compositionally biased region" description="Low complexity" evidence="1">
    <location>
        <begin position="720"/>
        <end position="730"/>
    </location>
</feature>
<feature type="region of interest" description="Disordered" evidence="1">
    <location>
        <begin position="712"/>
        <end position="786"/>
    </location>
</feature>
<reference evidence="4 5" key="1">
    <citation type="journal article" date="2013" name="BMC Genomics">
        <title>Reconstruction of the lipid metabolism for the microalga Monoraphidium neglectum from its genome sequence reveals characteristics suitable for biofuel production.</title>
        <authorList>
            <person name="Bogen C."/>
            <person name="Al-Dilaimi A."/>
            <person name="Albersmeier A."/>
            <person name="Wichmann J."/>
            <person name="Grundmann M."/>
            <person name="Rupp O."/>
            <person name="Lauersen K.J."/>
            <person name="Blifernez-Klassen O."/>
            <person name="Kalinowski J."/>
            <person name="Goesmann A."/>
            <person name="Mussgnug J.H."/>
            <person name="Kruse O."/>
        </authorList>
    </citation>
    <scope>NUCLEOTIDE SEQUENCE [LARGE SCALE GENOMIC DNA]</scope>
    <source>
        <strain evidence="4 5">SAG 48.87</strain>
    </source>
</reference>
<dbReference type="PANTHER" id="PTHR44749:SF1">
    <property type="entry name" value="TETRATRICOPEPTIDE-LIKE HELICAL DOMAIN-CONTAINING PROTEIN"/>
    <property type="match status" value="1"/>
</dbReference>
<dbReference type="SUPFAM" id="SSF56112">
    <property type="entry name" value="Protein kinase-like (PK-like)"/>
    <property type="match status" value="1"/>
</dbReference>
<feature type="transmembrane region" description="Helical" evidence="2">
    <location>
        <begin position="935"/>
        <end position="955"/>
    </location>
</feature>
<dbReference type="OrthoDB" id="559381at2759"/>
<feature type="compositionally biased region" description="Low complexity" evidence="1">
    <location>
        <begin position="768"/>
        <end position="781"/>
    </location>
</feature>
<dbReference type="STRING" id="145388.A0A0D2MAV5"/>